<keyword evidence="5" id="KW-0325">Glycoprotein</keyword>
<keyword evidence="7" id="KW-1015">Disulfide bond</keyword>
<dbReference type="AlphaFoldDB" id="A0A9P4R313"/>
<keyword evidence="5" id="KW-0336">GPI-anchor</keyword>
<feature type="region of interest" description="Disordered" evidence="9">
    <location>
        <begin position="418"/>
        <end position="447"/>
    </location>
</feature>
<evidence type="ECO:0000256" key="4">
    <source>
        <dbReference type="ARBA" id="ARBA00022525"/>
    </source>
</evidence>
<sequence>MLLSHIKRLCTLLPTLIAATPQPTSASLPSALVRAVPACAQPCIKSALFNTFPLACTAQPDLHCLCSSYNIGGESLGEVALGCVYASCSTIDSGAVTAYNVCLGQKDAVMPTQSVLTVSPASTITSRRKTSSHSTVSSTSRTTSRTSAFTSTSLAGTGVSTKSETTPTNSVIIDSISTTTSTLREPSSSAVPLPASTPNASTAQAPPTMKPAQIAGLSVAAAATFILAIGLMVLSVCLRKRRERKSEVEMTPEEKAAHSPPPRNFSTRLSRQFIGKSVQPSPSRNNFAFDPRPPLQRGGVKLAPAPSFNLNTSNPRIRVLRTVPVRPSSPDHSSIHPALRPGAGYTNNSGSSSVPSEQIGLAITAELPGSSVPTIRLPRPLRSSSRELKEDRVKSLLSPTDAYRRPDSVLTQDTVFEEDIPSQRRRSSKLLPTPPVPIPPIRTFQHSRPAPAHMLGTQPRMQYPTRQQSLQESGLSLDIPVRHSRSQPMQIAASQVRLRRSPTSTVASNSFGDPGSPVRTSSAYDQHKSFSTSASTLEPRHGDIPDYYFMTHKSPPKSPPRYQEPKASPSRIVRPKESPKVVGVKTKPSPSTVSRATSRASTNIRDSVSSQTSFETVDANDPTPEDDDDDKQLEDSRLSPVAESPISNLRYPKVPRSSNQLVPRSPRSPASQHSNRSPVGAPDASPLRMKRRGEPAAVNLERQFAMRERGSPSKEDLRTHMHAFRQHMRSTSVESAWNPTPTSSNGHARAQSGQWPKSPAMYETDFVRPLNIRAKSGLQPPEVDVEGLKSPLWVPRLTPRKEGDDLFISVSYSKGGRSEHGSFQTPSDVHGMKF</sequence>
<keyword evidence="10" id="KW-1133">Transmembrane helix</keyword>
<organism evidence="13 14">
    <name type="scientific">Polyplosphaeria fusca</name>
    <dbReference type="NCBI Taxonomy" id="682080"/>
    <lineage>
        <taxon>Eukaryota</taxon>
        <taxon>Fungi</taxon>
        <taxon>Dikarya</taxon>
        <taxon>Ascomycota</taxon>
        <taxon>Pezizomycotina</taxon>
        <taxon>Dothideomycetes</taxon>
        <taxon>Pleosporomycetidae</taxon>
        <taxon>Pleosporales</taxon>
        <taxon>Tetraplosphaeriaceae</taxon>
        <taxon>Polyplosphaeria</taxon>
    </lineage>
</organism>
<dbReference type="GO" id="GO:0098552">
    <property type="term" value="C:side of membrane"/>
    <property type="evidence" value="ECO:0007669"/>
    <property type="project" value="UniProtKB-KW"/>
</dbReference>
<dbReference type="GO" id="GO:0005576">
    <property type="term" value="C:extracellular region"/>
    <property type="evidence" value="ECO:0007669"/>
    <property type="project" value="UniProtKB-SubCell"/>
</dbReference>
<evidence type="ECO:0000259" key="12">
    <source>
        <dbReference type="Pfam" id="PF05730"/>
    </source>
</evidence>
<keyword evidence="10" id="KW-0812">Transmembrane</keyword>
<feature type="region of interest" description="Disordered" evidence="9">
    <location>
        <begin position="492"/>
        <end position="696"/>
    </location>
</feature>
<evidence type="ECO:0000256" key="11">
    <source>
        <dbReference type="SAM" id="SignalP"/>
    </source>
</evidence>
<feature type="compositionally biased region" description="Polar residues" evidence="9">
    <location>
        <begin position="602"/>
        <end position="615"/>
    </location>
</feature>
<evidence type="ECO:0000256" key="3">
    <source>
        <dbReference type="ARBA" id="ARBA00010031"/>
    </source>
</evidence>
<evidence type="ECO:0000256" key="10">
    <source>
        <dbReference type="SAM" id="Phobius"/>
    </source>
</evidence>
<accession>A0A9P4R313</accession>
<dbReference type="OrthoDB" id="3946741at2759"/>
<dbReference type="InterPro" id="IPR008427">
    <property type="entry name" value="Extracellular_membr_CFEM_dom"/>
</dbReference>
<dbReference type="Pfam" id="PF05730">
    <property type="entry name" value="CFEM"/>
    <property type="match status" value="1"/>
</dbReference>
<feature type="compositionally biased region" description="Low complexity" evidence="9">
    <location>
        <begin position="588"/>
        <end position="601"/>
    </location>
</feature>
<gene>
    <name evidence="13" type="ORF">EJ04DRAFT_511362</name>
</gene>
<feature type="region of interest" description="Disordered" evidence="9">
    <location>
        <begin position="814"/>
        <end position="834"/>
    </location>
</feature>
<evidence type="ECO:0000256" key="5">
    <source>
        <dbReference type="ARBA" id="ARBA00022622"/>
    </source>
</evidence>
<comment type="subcellular location">
    <subcellularLocation>
        <location evidence="1">Membrane</location>
        <topology evidence="1">Lipid-anchor</topology>
        <topology evidence="1">GPI-anchor</topology>
    </subcellularLocation>
    <subcellularLocation>
        <location evidence="2">Secreted</location>
    </subcellularLocation>
</comment>
<evidence type="ECO:0000256" key="1">
    <source>
        <dbReference type="ARBA" id="ARBA00004589"/>
    </source>
</evidence>
<keyword evidence="14" id="KW-1185">Reference proteome</keyword>
<protein>
    <recommendedName>
        <fullName evidence="12">CFEM domain-containing protein</fullName>
    </recommendedName>
</protein>
<evidence type="ECO:0000256" key="6">
    <source>
        <dbReference type="ARBA" id="ARBA00022729"/>
    </source>
</evidence>
<feature type="signal peptide" evidence="11">
    <location>
        <begin position="1"/>
        <end position="26"/>
    </location>
</feature>
<keyword evidence="8" id="KW-0449">Lipoprotein</keyword>
<feature type="compositionally biased region" description="Basic and acidic residues" evidence="9">
    <location>
        <begin position="384"/>
        <end position="394"/>
    </location>
</feature>
<keyword evidence="10" id="KW-0472">Membrane</keyword>
<feature type="compositionally biased region" description="Acidic residues" evidence="9">
    <location>
        <begin position="623"/>
        <end position="632"/>
    </location>
</feature>
<feature type="compositionally biased region" description="Polar residues" evidence="9">
    <location>
        <begin position="345"/>
        <end position="356"/>
    </location>
</feature>
<dbReference type="EMBL" id="ML996129">
    <property type="protein sequence ID" value="KAF2736090.1"/>
    <property type="molecule type" value="Genomic_DNA"/>
</dbReference>
<feature type="compositionally biased region" description="Polar residues" evidence="9">
    <location>
        <begin position="518"/>
        <end position="536"/>
    </location>
</feature>
<feature type="compositionally biased region" description="Polar residues" evidence="9">
    <location>
        <begin position="154"/>
        <end position="166"/>
    </location>
</feature>
<feature type="region of interest" description="Disordered" evidence="9">
    <location>
        <begin position="243"/>
        <end position="267"/>
    </location>
</feature>
<proteinExistence type="inferred from homology"/>
<reference evidence="13" key="1">
    <citation type="journal article" date="2020" name="Stud. Mycol.">
        <title>101 Dothideomycetes genomes: a test case for predicting lifestyles and emergence of pathogens.</title>
        <authorList>
            <person name="Haridas S."/>
            <person name="Albert R."/>
            <person name="Binder M."/>
            <person name="Bloem J."/>
            <person name="Labutti K."/>
            <person name="Salamov A."/>
            <person name="Andreopoulos B."/>
            <person name="Baker S."/>
            <person name="Barry K."/>
            <person name="Bills G."/>
            <person name="Bluhm B."/>
            <person name="Cannon C."/>
            <person name="Castanera R."/>
            <person name="Culley D."/>
            <person name="Daum C."/>
            <person name="Ezra D."/>
            <person name="Gonzalez J."/>
            <person name="Henrissat B."/>
            <person name="Kuo A."/>
            <person name="Liang C."/>
            <person name="Lipzen A."/>
            <person name="Lutzoni F."/>
            <person name="Magnuson J."/>
            <person name="Mondo S."/>
            <person name="Nolan M."/>
            <person name="Ohm R."/>
            <person name="Pangilinan J."/>
            <person name="Park H.-J."/>
            <person name="Ramirez L."/>
            <person name="Alfaro M."/>
            <person name="Sun H."/>
            <person name="Tritt A."/>
            <person name="Yoshinaga Y."/>
            <person name="Zwiers L.-H."/>
            <person name="Turgeon B."/>
            <person name="Goodwin S."/>
            <person name="Spatafora J."/>
            <person name="Crous P."/>
            <person name="Grigoriev I."/>
        </authorList>
    </citation>
    <scope>NUCLEOTIDE SEQUENCE</scope>
    <source>
        <strain evidence="13">CBS 125425</strain>
    </source>
</reference>
<feature type="chain" id="PRO_5040258518" description="CFEM domain-containing protein" evidence="11">
    <location>
        <begin position="27"/>
        <end position="834"/>
    </location>
</feature>
<feature type="compositionally biased region" description="Basic and acidic residues" evidence="9">
    <location>
        <begin position="244"/>
        <end position="257"/>
    </location>
</feature>
<evidence type="ECO:0000256" key="7">
    <source>
        <dbReference type="ARBA" id="ARBA00023157"/>
    </source>
</evidence>
<feature type="region of interest" description="Disordered" evidence="9">
    <location>
        <begin position="730"/>
        <end position="757"/>
    </location>
</feature>
<feature type="domain" description="CFEM" evidence="12">
    <location>
        <begin position="34"/>
        <end position="97"/>
    </location>
</feature>
<keyword evidence="4" id="KW-0964">Secreted</keyword>
<dbReference type="Proteomes" id="UP000799444">
    <property type="component" value="Unassembled WGS sequence"/>
</dbReference>
<keyword evidence="6 11" id="KW-0732">Signal</keyword>
<feature type="compositionally biased region" description="Low complexity" evidence="9">
    <location>
        <begin position="132"/>
        <end position="153"/>
    </location>
</feature>
<comment type="similarity">
    <text evidence="3">Belongs to the RBT5 family.</text>
</comment>
<evidence type="ECO:0000256" key="8">
    <source>
        <dbReference type="ARBA" id="ARBA00023288"/>
    </source>
</evidence>
<feature type="compositionally biased region" description="Polar residues" evidence="9">
    <location>
        <begin position="656"/>
        <end position="677"/>
    </location>
</feature>
<feature type="compositionally biased region" description="Polar residues" evidence="9">
    <location>
        <begin position="730"/>
        <end position="755"/>
    </location>
</feature>
<evidence type="ECO:0000313" key="14">
    <source>
        <dbReference type="Proteomes" id="UP000799444"/>
    </source>
</evidence>
<feature type="region of interest" description="Disordered" evidence="9">
    <location>
        <begin position="371"/>
        <end position="406"/>
    </location>
</feature>
<feature type="region of interest" description="Disordered" evidence="9">
    <location>
        <begin position="324"/>
        <end position="356"/>
    </location>
</feature>
<feature type="region of interest" description="Disordered" evidence="9">
    <location>
        <begin position="178"/>
        <end position="207"/>
    </location>
</feature>
<evidence type="ECO:0000313" key="13">
    <source>
        <dbReference type="EMBL" id="KAF2736090.1"/>
    </source>
</evidence>
<evidence type="ECO:0000256" key="2">
    <source>
        <dbReference type="ARBA" id="ARBA00004613"/>
    </source>
</evidence>
<feature type="compositionally biased region" description="Polar residues" evidence="9">
    <location>
        <begin position="183"/>
        <end position="205"/>
    </location>
</feature>
<feature type="transmembrane region" description="Helical" evidence="10">
    <location>
        <begin position="214"/>
        <end position="238"/>
    </location>
</feature>
<name>A0A9P4R313_9PLEO</name>
<feature type="compositionally biased region" description="Polar residues" evidence="9">
    <location>
        <begin position="501"/>
        <end position="511"/>
    </location>
</feature>
<comment type="caution">
    <text evidence="13">The sequence shown here is derived from an EMBL/GenBank/DDBJ whole genome shotgun (WGS) entry which is preliminary data.</text>
</comment>
<feature type="region of interest" description="Disordered" evidence="9">
    <location>
        <begin position="120"/>
        <end position="166"/>
    </location>
</feature>
<evidence type="ECO:0000256" key="9">
    <source>
        <dbReference type="SAM" id="MobiDB-lite"/>
    </source>
</evidence>